<evidence type="ECO:0000256" key="1">
    <source>
        <dbReference type="PROSITE-ProRule" id="PRU00175"/>
    </source>
</evidence>
<dbReference type="PANTHER" id="PTHR45676">
    <property type="entry name" value="RING-H2 FINGER PROTEIN ATL51-RELATED"/>
    <property type="match status" value="1"/>
</dbReference>
<dbReference type="CDD" id="cd16448">
    <property type="entry name" value="RING-H2"/>
    <property type="match status" value="1"/>
</dbReference>
<keyword evidence="2" id="KW-0812">Transmembrane</keyword>
<feature type="transmembrane region" description="Helical" evidence="2">
    <location>
        <begin position="149"/>
        <end position="170"/>
    </location>
</feature>
<keyword evidence="2" id="KW-1133">Transmembrane helix</keyword>
<protein>
    <recommendedName>
        <fullName evidence="3">RING-type domain-containing protein</fullName>
    </recommendedName>
</protein>
<organism evidence="4 5">
    <name type="scientific">Euplotes crassus</name>
    <dbReference type="NCBI Taxonomy" id="5936"/>
    <lineage>
        <taxon>Eukaryota</taxon>
        <taxon>Sar</taxon>
        <taxon>Alveolata</taxon>
        <taxon>Ciliophora</taxon>
        <taxon>Intramacronucleata</taxon>
        <taxon>Spirotrichea</taxon>
        <taxon>Hypotrichia</taxon>
        <taxon>Euplotida</taxon>
        <taxon>Euplotidae</taxon>
        <taxon>Moneuplotes</taxon>
    </lineage>
</organism>
<dbReference type="SUPFAM" id="SSF57850">
    <property type="entry name" value="RING/U-box"/>
    <property type="match status" value="1"/>
</dbReference>
<evidence type="ECO:0000259" key="3">
    <source>
        <dbReference type="PROSITE" id="PS50089"/>
    </source>
</evidence>
<keyword evidence="1" id="KW-0479">Metal-binding</keyword>
<keyword evidence="1" id="KW-0862">Zinc</keyword>
<dbReference type="PANTHER" id="PTHR45676:SF41">
    <property type="entry name" value="RING-H2 FINGER PROTEIN ATL66"/>
    <property type="match status" value="1"/>
</dbReference>
<dbReference type="PROSITE" id="PS50089">
    <property type="entry name" value="ZF_RING_2"/>
    <property type="match status" value="1"/>
</dbReference>
<dbReference type="Pfam" id="PF13639">
    <property type="entry name" value="zf-RING_2"/>
    <property type="match status" value="1"/>
</dbReference>
<accession>A0AAD1Y3B0</accession>
<evidence type="ECO:0000256" key="2">
    <source>
        <dbReference type="SAM" id="Phobius"/>
    </source>
</evidence>
<evidence type="ECO:0000313" key="4">
    <source>
        <dbReference type="EMBL" id="CAI2383874.1"/>
    </source>
</evidence>
<feature type="transmembrane region" description="Helical" evidence="2">
    <location>
        <begin position="119"/>
        <end position="137"/>
    </location>
</feature>
<feature type="transmembrane region" description="Helical" evidence="2">
    <location>
        <begin position="96"/>
        <end position="113"/>
    </location>
</feature>
<sequence length="480" mass="56346">MCYLLCCIMVFGFKGEIPFRFVIFLIYSSLTLYNHFVIAEYFQIHNVRLPELLDCPQKYMKVARIVFGCDLIYLNLRQAIKLKWYIRKIEDKISVYMLIVRVITTLFNFYYLFNTKGVLDVVIASLFIYVYFIVSFIKVFKCLKPILGISWTVLLLPVTLPFILICGSLLKCTERNDDENQPQGSDLHLRESNDSIDQGNFAEEMKENDYIAQLRRSLNLVPPERALSVIDEEEDFKNVFNEDPIPRPPVNESEQDRLRRVLEAPVPRPQGILPPIDLRVLRNNPFPVQADPPDDPRGFQLSLRNLAFAFMDAANEQKRFLRLGTMLSVEMMMKNWRRPYVQEDRLTSPNCCVCLEEFQTRELIMELHCTPGRHGHIFHLECIENWSKKEKTCPLCRKNFIDIVRQEYRDGKLLRKSEEFKKVEKLQDSLNISEHTIEEEIFPRQGLLPLDFDEFSSDSGQTSIVRSRENSIFRPARENI</sequence>
<feature type="domain" description="RING-type" evidence="3">
    <location>
        <begin position="351"/>
        <end position="397"/>
    </location>
</feature>
<keyword evidence="1" id="KW-0863">Zinc-finger</keyword>
<keyword evidence="2" id="KW-0472">Membrane</keyword>
<dbReference type="AlphaFoldDB" id="A0AAD1Y3B0"/>
<name>A0AAD1Y3B0_EUPCR</name>
<dbReference type="GO" id="GO:0008270">
    <property type="term" value="F:zinc ion binding"/>
    <property type="evidence" value="ECO:0007669"/>
    <property type="project" value="UniProtKB-KW"/>
</dbReference>
<evidence type="ECO:0000313" key="5">
    <source>
        <dbReference type="Proteomes" id="UP001295684"/>
    </source>
</evidence>
<keyword evidence="5" id="KW-1185">Reference proteome</keyword>
<dbReference type="Proteomes" id="UP001295684">
    <property type="component" value="Unassembled WGS sequence"/>
</dbReference>
<dbReference type="InterPro" id="IPR013083">
    <property type="entry name" value="Znf_RING/FYVE/PHD"/>
</dbReference>
<dbReference type="InterPro" id="IPR001841">
    <property type="entry name" value="Znf_RING"/>
</dbReference>
<reference evidence="4" key="1">
    <citation type="submission" date="2023-07" db="EMBL/GenBank/DDBJ databases">
        <authorList>
            <consortium name="AG Swart"/>
            <person name="Singh M."/>
            <person name="Singh A."/>
            <person name="Seah K."/>
            <person name="Emmerich C."/>
        </authorList>
    </citation>
    <scope>NUCLEOTIDE SEQUENCE</scope>
    <source>
        <strain evidence="4">DP1</strain>
    </source>
</reference>
<dbReference type="Gene3D" id="3.30.40.10">
    <property type="entry name" value="Zinc/RING finger domain, C3HC4 (zinc finger)"/>
    <property type="match status" value="1"/>
</dbReference>
<gene>
    <name evidence="4" type="ORF">ECRASSUSDP1_LOCUS25387</name>
</gene>
<comment type="caution">
    <text evidence="4">The sequence shown here is derived from an EMBL/GenBank/DDBJ whole genome shotgun (WGS) entry which is preliminary data.</text>
</comment>
<proteinExistence type="predicted"/>
<dbReference type="EMBL" id="CAMPGE010026180">
    <property type="protein sequence ID" value="CAI2383874.1"/>
    <property type="molecule type" value="Genomic_DNA"/>
</dbReference>
<feature type="transmembrane region" description="Helical" evidence="2">
    <location>
        <begin position="21"/>
        <end position="39"/>
    </location>
</feature>